<gene>
    <name evidence="2" type="ORF">ACFOMG_09435</name>
</gene>
<dbReference type="EMBL" id="JBHRYB010000006">
    <property type="protein sequence ID" value="MFC3680316.1"/>
    <property type="molecule type" value="Genomic_DNA"/>
</dbReference>
<evidence type="ECO:0000313" key="2">
    <source>
        <dbReference type="EMBL" id="MFC3680316.1"/>
    </source>
</evidence>
<reference evidence="3" key="1">
    <citation type="journal article" date="2019" name="Int. J. Syst. Evol. Microbiol.">
        <title>The Global Catalogue of Microorganisms (GCM) 10K type strain sequencing project: providing services to taxonomists for standard genome sequencing and annotation.</title>
        <authorList>
            <consortium name="The Broad Institute Genomics Platform"/>
            <consortium name="The Broad Institute Genome Sequencing Center for Infectious Disease"/>
            <person name="Wu L."/>
            <person name="Ma J."/>
        </authorList>
    </citation>
    <scope>NUCLEOTIDE SEQUENCE [LARGE SCALE GENOMIC DNA]</scope>
    <source>
        <strain evidence="3">KCTC 42424</strain>
    </source>
</reference>
<evidence type="ECO:0000313" key="3">
    <source>
        <dbReference type="Proteomes" id="UP001595722"/>
    </source>
</evidence>
<keyword evidence="1" id="KW-0812">Transmembrane</keyword>
<evidence type="ECO:0000256" key="1">
    <source>
        <dbReference type="SAM" id="Phobius"/>
    </source>
</evidence>
<keyword evidence="1" id="KW-0472">Membrane</keyword>
<feature type="transmembrane region" description="Helical" evidence="1">
    <location>
        <begin position="70"/>
        <end position="90"/>
    </location>
</feature>
<feature type="transmembrane region" description="Helical" evidence="1">
    <location>
        <begin position="96"/>
        <end position="119"/>
    </location>
</feature>
<accession>A0ABV7VU99</accession>
<dbReference type="RefSeq" id="WP_376866243.1">
    <property type="nucleotide sequence ID" value="NZ_JBHRYB010000006.1"/>
</dbReference>
<organism evidence="2 3">
    <name type="scientific">Bacterioplanoides pacificum</name>
    <dbReference type="NCBI Taxonomy" id="1171596"/>
    <lineage>
        <taxon>Bacteria</taxon>
        <taxon>Pseudomonadati</taxon>
        <taxon>Pseudomonadota</taxon>
        <taxon>Gammaproteobacteria</taxon>
        <taxon>Oceanospirillales</taxon>
        <taxon>Oceanospirillaceae</taxon>
        <taxon>Bacterioplanoides</taxon>
    </lineage>
</organism>
<comment type="caution">
    <text evidence="2">The sequence shown here is derived from an EMBL/GenBank/DDBJ whole genome shotgun (WGS) entry which is preliminary data.</text>
</comment>
<proteinExistence type="predicted"/>
<keyword evidence="1" id="KW-1133">Transmembrane helix</keyword>
<dbReference type="Proteomes" id="UP001595722">
    <property type="component" value="Unassembled WGS sequence"/>
</dbReference>
<name>A0ABV7VU99_9GAMM</name>
<feature type="transmembrane region" description="Helical" evidence="1">
    <location>
        <begin position="275"/>
        <end position="299"/>
    </location>
</feature>
<protein>
    <submittedName>
        <fullName evidence="2">Uncharacterized protein</fullName>
    </submittedName>
</protein>
<keyword evidence="3" id="KW-1185">Reference proteome</keyword>
<sequence>MSLFLTSPPQAGDNVTLDGRPGIFLSPQPVVSCSDDLFLSAEQILRQNDVTMDIGFGDLDGDFASHTRSVIFMLYVFSAIFISSGMQDGVFDHFDLILTLVPCAALLVISALLFGWQIFRRRRRSTVRFNRQRRELCYRPPGSKTVRYVPWEKLVAYIYSGVFQGATASGTRIKMNDYGLRLAEYNPQDNSLQCFYRGESMLIGSFSLGHWEVIRRFMDEPQGAWLTPSQPLPDMHSFRQQRRELWQAFKHNANKRWLTVNLRDFSESWITMSGYYLFHLLFWWQIPYLVSGCFLRFAALRPWPQEVLHWSRPLPQAQWAQASEQYLSARQQFMQQQSHRADPADDIRC</sequence>